<name>M1X5U8_9NOST</name>
<dbReference type="Proteomes" id="UP000053051">
    <property type="component" value="Unassembled WGS sequence"/>
</dbReference>
<sequence>MATASWSLFGCVFFVSFKVYLLLSKYSLVNNLPYGTPNIVTVVQTDLLGLKKLT</sequence>
<accession>M1X5U8</accession>
<proteinExistence type="predicted"/>
<gene>
    <name evidence="2" type="ORF">RINTHH_14710</name>
</gene>
<reference evidence="2 3" key="1">
    <citation type="submission" date="2012-05" db="EMBL/GenBank/DDBJ databases">
        <authorList>
            <person name="Hilton J."/>
        </authorList>
    </citation>
    <scope>NUCLEOTIDE SEQUENCE [LARGE SCALE GENOMIC DNA]</scope>
    <source>
        <strain evidence="2 3">HH01</strain>
    </source>
</reference>
<evidence type="ECO:0000313" key="3">
    <source>
        <dbReference type="Proteomes" id="UP000053051"/>
    </source>
</evidence>
<reference evidence="3" key="2">
    <citation type="submission" date="2016-01" db="EMBL/GenBank/DDBJ databases">
        <title>Diatom-associated endosymboitic cyanobacterium lacks core nitrogen metabolism enzymes.</title>
        <authorList>
            <person name="Hilton J.A."/>
            <person name="Foster R.A."/>
            <person name="Tripp H.J."/>
            <person name="Carter B.J."/>
            <person name="Zehr J.P."/>
            <person name="Villareal T.A."/>
        </authorList>
    </citation>
    <scope>NUCLEOTIDE SEQUENCE [LARGE SCALE GENOMIC DNA]</scope>
    <source>
        <strain evidence="3">HH01</strain>
    </source>
</reference>
<protein>
    <submittedName>
        <fullName evidence="2">Uncharacterized protein</fullName>
    </submittedName>
</protein>
<organism evidence="2 3">
    <name type="scientific">Richelia intracellularis HH01</name>
    <dbReference type="NCBI Taxonomy" id="1165094"/>
    <lineage>
        <taxon>Bacteria</taxon>
        <taxon>Bacillati</taxon>
        <taxon>Cyanobacteriota</taxon>
        <taxon>Cyanophyceae</taxon>
        <taxon>Nostocales</taxon>
        <taxon>Nostocaceae</taxon>
        <taxon>Richelia</taxon>
    </lineage>
</organism>
<dbReference type="EMBL" id="CAIY01000052">
    <property type="protein sequence ID" value="CCH67626.1"/>
    <property type="molecule type" value="Genomic_DNA"/>
</dbReference>
<dbReference type="AlphaFoldDB" id="M1X5U8"/>
<comment type="caution">
    <text evidence="2">The sequence shown here is derived from an EMBL/GenBank/DDBJ whole genome shotgun (WGS) entry which is preliminary data.</text>
</comment>
<feature type="transmembrane region" description="Helical" evidence="1">
    <location>
        <begin position="6"/>
        <end position="23"/>
    </location>
</feature>
<keyword evidence="1" id="KW-0812">Transmembrane</keyword>
<evidence type="ECO:0000256" key="1">
    <source>
        <dbReference type="SAM" id="Phobius"/>
    </source>
</evidence>
<evidence type="ECO:0000313" key="2">
    <source>
        <dbReference type="EMBL" id="CCH67626.1"/>
    </source>
</evidence>
<keyword evidence="1" id="KW-1133">Transmembrane helix</keyword>
<keyword evidence="1" id="KW-0472">Membrane</keyword>
<keyword evidence="3" id="KW-1185">Reference proteome</keyword>